<proteinExistence type="predicted"/>
<dbReference type="KEGG" id="obj:EIO64_16820"/>
<dbReference type="InterPro" id="IPR032427">
    <property type="entry name" value="P22_portal"/>
</dbReference>
<dbReference type="RefSeq" id="WP_136891684.1">
    <property type="nucleotide sequence ID" value="NZ_CP034413.3"/>
</dbReference>
<dbReference type="AlphaFoldDB" id="A0A4D7B2N0"/>
<name>A0A4D7B2N0_9FIRM</name>
<organism evidence="2 3">
    <name type="scientific">Dysosmobacter welbionis</name>
    <dbReference type="NCBI Taxonomy" id="2093857"/>
    <lineage>
        <taxon>Bacteria</taxon>
        <taxon>Bacillati</taxon>
        <taxon>Bacillota</taxon>
        <taxon>Clostridia</taxon>
        <taxon>Eubacteriales</taxon>
        <taxon>Oscillospiraceae</taxon>
        <taxon>Dysosmobacter</taxon>
    </lineage>
</organism>
<evidence type="ECO:0000313" key="3">
    <source>
        <dbReference type="Proteomes" id="UP000298642"/>
    </source>
</evidence>
<dbReference type="EMBL" id="CP034413">
    <property type="protein sequence ID" value="QCI60662.1"/>
    <property type="molecule type" value="Genomic_DNA"/>
</dbReference>
<accession>A0A4D7B2N0</accession>
<dbReference type="Proteomes" id="UP000298642">
    <property type="component" value="Chromosome"/>
</dbReference>
<keyword evidence="3" id="KW-1185">Reference proteome</keyword>
<feature type="compositionally biased region" description="Gly residues" evidence="1">
    <location>
        <begin position="531"/>
        <end position="544"/>
    </location>
</feature>
<evidence type="ECO:0000256" key="1">
    <source>
        <dbReference type="SAM" id="MobiDB-lite"/>
    </source>
</evidence>
<dbReference type="Pfam" id="PF16510">
    <property type="entry name" value="P22_portal"/>
    <property type="match status" value="1"/>
</dbReference>
<evidence type="ECO:0000313" key="2">
    <source>
        <dbReference type="EMBL" id="QCI60662.1"/>
    </source>
</evidence>
<sequence>MKKFDPTPQKVSAEYQAGVQFNQGIQLYDCVNVNENFFIGKQWEGVHSNGLPTPVFNFLKRVVLFSVANVSTDNLKLHAKPLPSNGKLTGQDAEILTDLLNDQFQSIFEFNKMGACIREFARNAAVDGDGCLYTYWDPDVETGQPSKGAIKTEVLMNTQVLFGNPNSRDVQSQPYIMIERRMLVSEAKKRAIANGVREDDADSITADSKQSGDSRMDELGGNKVTVLLRLWRDDESGTIHGYECTQNQEIKPEWDLGIKLYPISWMSWDFVQDCYHGQAMITGLIPNQIFVNKLFAMSMISLMMLAYPKIIFDKTKVAKWSNRVGAAIAVNGSVENVAKIIDPATISPQISQFIDLAISYTQRFLGASDVALGDTRPDNTSAIIALQRAAATPMELTKQTLLQAIEDQGRIYMEFMGEYYGDRYVEIPVDQTALGGNRVMFTMPGSNGKVLAPFDFSSLKDYYFTVDLDVGASSYWSEIASMQTLDNLLMQGKISTVEYLKRLPAGQITDRETLIAVLQADQQRQMAMAMGGAGGNSGNGGGPAPAGQENPPLRGGAGYGALQRVINQTGEVPQERGA</sequence>
<reference evidence="3" key="1">
    <citation type="submission" date="2018-12" db="EMBL/GenBank/DDBJ databases">
        <title>Dusodibacter welbiota gen. nov., sp. nov., isolated from human faeces and emended description of the Oscillibacter genus.</title>
        <authorList>
            <person name="Le Roy T."/>
            <person name="Van der Smissen P."/>
            <person name="Delzenne N."/>
            <person name="Muccioli G."/>
            <person name="Collet J.F."/>
            <person name="Cani P.D."/>
        </authorList>
    </citation>
    <scope>NUCLEOTIDE SEQUENCE [LARGE SCALE GENOMIC DNA]</scope>
    <source>
        <strain evidence="3">J115</strain>
    </source>
</reference>
<evidence type="ECO:0008006" key="4">
    <source>
        <dbReference type="Google" id="ProtNLM"/>
    </source>
</evidence>
<feature type="region of interest" description="Disordered" evidence="1">
    <location>
        <begin position="531"/>
        <end position="578"/>
    </location>
</feature>
<protein>
    <recommendedName>
        <fullName evidence="4">Phage portal protein</fullName>
    </recommendedName>
</protein>
<gene>
    <name evidence="2" type="ORF">EIO64_16820</name>
</gene>